<evidence type="ECO:0000256" key="5">
    <source>
        <dbReference type="ARBA" id="ARBA00022898"/>
    </source>
</evidence>
<dbReference type="RefSeq" id="WP_075212959.1">
    <property type="nucleotide sequence ID" value="NZ_AP023088.1"/>
</dbReference>
<reference evidence="10 11" key="1">
    <citation type="journal article" date="2016" name="Front. Microbiol.">
        <title>High-Level Heat Resistance of Spores of Bacillus amyloliquefaciens and Bacillus licheniformis Results from the Presence of a spoVA Operon in a Tn1546 Transposon.</title>
        <authorList>
            <person name="Berendsen E.M."/>
            <person name="Koning R.A."/>
            <person name="Boekhorst J."/>
            <person name="de Jong A."/>
            <person name="Kuipers O.P."/>
            <person name="Wells-Bennik M.H."/>
        </authorList>
    </citation>
    <scope>NUCLEOTIDE SEQUENCE [LARGE SCALE GENOMIC DNA]</scope>
    <source>
        <strain evidence="10 11">B4121</strain>
    </source>
</reference>
<dbReference type="FunFam" id="3.40.640.10:FF:000023">
    <property type="entry name" value="Transcriptional regulator, GntR family"/>
    <property type="match status" value="1"/>
</dbReference>
<dbReference type="SUPFAM" id="SSF53383">
    <property type="entry name" value="PLP-dependent transferases"/>
    <property type="match status" value="1"/>
</dbReference>
<dbReference type="SMART" id="SM00345">
    <property type="entry name" value="HTH_GNTR"/>
    <property type="match status" value="1"/>
</dbReference>
<dbReference type="InterPro" id="IPR051446">
    <property type="entry name" value="HTH_trans_reg/aminotransferase"/>
</dbReference>
<comment type="similarity">
    <text evidence="2">In the C-terminal section; belongs to the class-I pyridoxal-phosphate-dependent aminotransferase family.</text>
</comment>
<proteinExistence type="inferred from homology"/>
<dbReference type="Gene3D" id="3.40.640.10">
    <property type="entry name" value="Type I PLP-dependent aspartate aminotransferase-like (Major domain)"/>
    <property type="match status" value="1"/>
</dbReference>
<dbReference type="GO" id="GO:0003677">
    <property type="term" value="F:DNA binding"/>
    <property type="evidence" value="ECO:0007669"/>
    <property type="project" value="UniProtKB-KW"/>
</dbReference>
<evidence type="ECO:0000313" key="11">
    <source>
        <dbReference type="Proteomes" id="UP000185604"/>
    </source>
</evidence>
<dbReference type="InterPro" id="IPR015422">
    <property type="entry name" value="PyrdxlP-dep_Trfase_small"/>
</dbReference>
<comment type="cofactor">
    <cofactor evidence="1">
        <name>pyridoxal 5'-phosphate</name>
        <dbReference type="ChEBI" id="CHEBI:597326"/>
    </cofactor>
</comment>
<feature type="domain" description="HTH gntR-type" evidence="9">
    <location>
        <begin position="22"/>
        <end position="90"/>
    </location>
</feature>
<evidence type="ECO:0000256" key="3">
    <source>
        <dbReference type="ARBA" id="ARBA00022576"/>
    </source>
</evidence>
<evidence type="ECO:0000256" key="2">
    <source>
        <dbReference type="ARBA" id="ARBA00005384"/>
    </source>
</evidence>
<gene>
    <name evidence="10" type="ORF">B4121_1932</name>
</gene>
<evidence type="ECO:0000259" key="9">
    <source>
        <dbReference type="PROSITE" id="PS50949"/>
    </source>
</evidence>
<dbReference type="InterPro" id="IPR015424">
    <property type="entry name" value="PyrdxlP-dep_Trfase"/>
</dbReference>
<dbReference type="Pfam" id="PF00155">
    <property type="entry name" value="Aminotran_1_2"/>
    <property type="match status" value="1"/>
</dbReference>
<keyword evidence="5" id="KW-0663">Pyridoxal phosphate</keyword>
<keyword evidence="4 10" id="KW-0808">Transferase</keyword>
<dbReference type="InterPro" id="IPR015421">
    <property type="entry name" value="PyrdxlP-dep_Trfase_major"/>
</dbReference>
<dbReference type="GO" id="GO:0030170">
    <property type="term" value="F:pyridoxal phosphate binding"/>
    <property type="evidence" value="ECO:0007669"/>
    <property type="project" value="InterPro"/>
</dbReference>
<evidence type="ECO:0000256" key="7">
    <source>
        <dbReference type="ARBA" id="ARBA00023125"/>
    </source>
</evidence>
<evidence type="ECO:0000256" key="1">
    <source>
        <dbReference type="ARBA" id="ARBA00001933"/>
    </source>
</evidence>
<dbReference type="InterPro" id="IPR004839">
    <property type="entry name" value="Aminotransferase_I/II_large"/>
</dbReference>
<dbReference type="InterPro" id="IPR000524">
    <property type="entry name" value="Tscrpt_reg_HTH_GntR"/>
</dbReference>
<dbReference type="Gene3D" id="1.10.10.10">
    <property type="entry name" value="Winged helix-like DNA-binding domain superfamily/Winged helix DNA-binding domain"/>
    <property type="match status" value="1"/>
</dbReference>
<keyword evidence="8" id="KW-0804">Transcription</keyword>
<dbReference type="PANTHER" id="PTHR46577:SF2">
    <property type="entry name" value="TRANSCRIPTIONAL REGULATORY PROTEIN"/>
    <property type="match status" value="1"/>
</dbReference>
<dbReference type="AlphaFoldDB" id="A0A7Z0WYP6"/>
<evidence type="ECO:0000256" key="6">
    <source>
        <dbReference type="ARBA" id="ARBA00023015"/>
    </source>
</evidence>
<dbReference type="CDD" id="cd00609">
    <property type="entry name" value="AAT_like"/>
    <property type="match status" value="1"/>
</dbReference>
<keyword evidence="3 10" id="KW-0032">Aminotransferase</keyword>
<dbReference type="PROSITE" id="PS50949">
    <property type="entry name" value="HTH_GNTR"/>
    <property type="match status" value="1"/>
</dbReference>
<dbReference type="Proteomes" id="UP000185604">
    <property type="component" value="Unassembled WGS sequence"/>
</dbReference>
<dbReference type="SUPFAM" id="SSF46785">
    <property type="entry name" value="Winged helix' DNA-binding domain"/>
    <property type="match status" value="1"/>
</dbReference>
<evidence type="ECO:0000313" key="10">
    <source>
        <dbReference type="EMBL" id="OLF94305.1"/>
    </source>
</evidence>
<sequence length="490" mass="55043">MLSFKKGAEHEVHRQLNRHSDIPLYQQIEQIIKEKILQGEWPAGTKIPSQRKLASIFQVNRSTVTAALDELTAQGFLEGNRGGGTKVANQTWSQLTAGPPLDWTSYVRSGIHRPNSMTVQEINRQEFTEGIIRLGTGELAPELLPYQQMEEILRRAPSDRLMLGYEEAKGSRYTREVLAEHLVRKGVRVSADSILIVSGALQALQLISIGLLKRRAVVLAEKPSYLYSLHVFQSMDMRLCGLPMDGGGLDPSVIPTVKKRHGADLLYTIPSFHNPTGKLMSENRKRELIQMSKRLSLPVIEDDAYGDLRLDGPPSSPLKAMDREGSILYVSTLSKTVSPGLRIGWVAGPEPVIERLADIKMQTDYGSSSLSQWVAAKWLSSGLYDENLSWIKDELRRRRDEALRCLETYCRGIARWEKPSGGFYIWVTFLKPLSLSALFEQALQKNILINPGTLYDKEAKYSIRLSYSYASLPELRYGIQTIAELAGKLM</sequence>
<name>A0A7Z0WYP6_9BACI</name>
<keyword evidence="6" id="KW-0805">Transcription regulation</keyword>
<evidence type="ECO:0000256" key="8">
    <source>
        <dbReference type="ARBA" id="ARBA00023163"/>
    </source>
</evidence>
<dbReference type="EMBL" id="LKPO01000012">
    <property type="protein sequence ID" value="OLF94305.1"/>
    <property type="molecule type" value="Genomic_DNA"/>
</dbReference>
<keyword evidence="7" id="KW-0238">DNA-binding</keyword>
<dbReference type="GO" id="GO:0008483">
    <property type="term" value="F:transaminase activity"/>
    <property type="evidence" value="ECO:0007669"/>
    <property type="project" value="UniProtKB-KW"/>
</dbReference>
<dbReference type="InterPro" id="IPR036390">
    <property type="entry name" value="WH_DNA-bd_sf"/>
</dbReference>
<dbReference type="FunFam" id="1.10.10.10:FF:000079">
    <property type="entry name" value="GntR family transcriptional regulator"/>
    <property type="match status" value="1"/>
</dbReference>
<accession>A0A7Z0WYP6</accession>
<dbReference type="InterPro" id="IPR036388">
    <property type="entry name" value="WH-like_DNA-bd_sf"/>
</dbReference>
<dbReference type="Gene3D" id="3.90.1150.10">
    <property type="entry name" value="Aspartate Aminotransferase, domain 1"/>
    <property type="match status" value="1"/>
</dbReference>
<dbReference type="Pfam" id="PF00392">
    <property type="entry name" value="GntR"/>
    <property type="match status" value="1"/>
</dbReference>
<protein>
    <submittedName>
        <fullName evidence="10">Transcriptional regulator GntR family domain / Aspartate aminotransferase</fullName>
    </submittedName>
</protein>
<organism evidence="10 11">
    <name type="scientific">Bacillus paralicheniformis</name>
    <dbReference type="NCBI Taxonomy" id="1648923"/>
    <lineage>
        <taxon>Bacteria</taxon>
        <taxon>Bacillati</taxon>
        <taxon>Bacillota</taxon>
        <taxon>Bacilli</taxon>
        <taxon>Bacillales</taxon>
        <taxon>Bacillaceae</taxon>
        <taxon>Bacillus</taxon>
    </lineage>
</organism>
<dbReference type="PRINTS" id="PR00035">
    <property type="entry name" value="HTHGNTR"/>
</dbReference>
<dbReference type="PANTHER" id="PTHR46577">
    <property type="entry name" value="HTH-TYPE TRANSCRIPTIONAL REGULATORY PROTEIN GABR"/>
    <property type="match status" value="1"/>
</dbReference>
<evidence type="ECO:0000256" key="4">
    <source>
        <dbReference type="ARBA" id="ARBA00022679"/>
    </source>
</evidence>
<dbReference type="CDD" id="cd07377">
    <property type="entry name" value="WHTH_GntR"/>
    <property type="match status" value="1"/>
</dbReference>
<dbReference type="GO" id="GO:0003700">
    <property type="term" value="F:DNA-binding transcription factor activity"/>
    <property type="evidence" value="ECO:0007669"/>
    <property type="project" value="InterPro"/>
</dbReference>
<comment type="caution">
    <text evidence="10">The sequence shown here is derived from an EMBL/GenBank/DDBJ whole genome shotgun (WGS) entry which is preliminary data.</text>
</comment>